<dbReference type="InterPro" id="IPR012871">
    <property type="entry name" value="DUF1668_ORYSA"/>
</dbReference>
<gene>
    <name evidence="1" type="ORF">PVAP13_6NG025300</name>
</gene>
<dbReference type="EMBL" id="CM029048">
    <property type="protein sequence ID" value="KAG2576473.1"/>
    <property type="molecule type" value="Genomic_DNA"/>
</dbReference>
<reference evidence="1" key="1">
    <citation type="submission" date="2020-05" db="EMBL/GenBank/DDBJ databases">
        <title>WGS assembly of Panicum virgatum.</title>
        <authorList>
            <person name="Lovell J.T."/>
            <person name="Jenkins J."/>
            <person name="Shu S."/>
            <person name="Juenger T.E."/>
            <person name="Schmutz J."/>
        </authorList>
    </citation>
    <scope>NUCLEOTIDE SEQUENCE</scope>
    <source>
        <strain evidence="1">AP13</strain>
    </source>
</reference>
<accession>A0A8T0QU07</accession>
<evidence type="ECO:0000313" key="1">
    <source>
        <dbReference type="EMBL" id="KAG2576473.1"/>
    </source>
</evidence>
<dbReference type="AlphaFoldDB" id="A0A8T0QU07"/>
<protein>
    <submittedName>
        <fullName evidence="1">Uncharacterized protein</fullName>
    </submittedName>
</protein>
<keyword evidence="2" id="KW-1185">Reference proteome</keyword>
<comment type="caution">
    <text evidence="1">The sequence shown here is derived from an EMBL/GenBank/DDBJ whole genome shotgun (WGS) entry which is preliminary data.</text>
</comment>
<organism evidence="1 2">
    <name type="scientific">Panicum virgatum</name>
    <name type="common">Blackwell switchgrass</name>
    <dbReference type="NCBI Taxonomy" id="38727"/>
    <lineage>
        <taxon>Eukaryota</taxon>
        <taxon>Viridiplantae</taxon>
        <taxon>Streptophyta</taxon>
        <taxon>Embryophyta</taxon>
        <taxon>Tracheophyta</taxon>
        <taxon>Spermatophyta</taxon>
        <taxon>Magnoliopsida</taxon>
        <taxon>Liliopsida</taxon>
        <taxon>Poales</taxon>
        <taxon>Poaceae</taxon>
        <taxon>PACMAD clade</taxon>
        <taxon>Panicoideae</taxon>
        <taxon>Panicodae</taxon>
        <taxon>Paniceae</taxon>
        <taxon>Panicinae</taxon>
        <taxon>Panicum</taxon>
        <taxon>Panicum sect. Hiantes</taxon>
    </lineage>
</organism>
<name>A0A8T0QU07_PANVG</name>
<dbReference type="Pfam" id="PF07893">
    <property type="entry name" value="DUF1668"/>
    <property type="match status" value="1"/>
</dbReference>
<sequence>MGGLDKVVAVDNAARSVICDPILPPIVRALPSLSSPKFEPFSLTVGDSLYVMDAVPRPPNVLSTLLPMCTMTITSPPPPPPLDSYAVVAGGAGIAVSNNASAQTFRFDTAGRTWSEAGDWVLPFTRLADYVPEHKLWFGISPAEDGHRFCAANLAASPVVHGLWKEYAQPPPEWSVAEAYAVHLGSSRFFSIGEIRVETHDCYKVEGELQAVVTGVEVQRCGEELRVLKHKSERYELALNVDYRVLC</sequence>
<proteinExistence type="predicted"/>
<evidence type="ECO:0000313" key="2">
    <source>
        <dbReference type="Proteomes" id="UP000823388"/>
    </source>
</evidence>
<dbReference type="PANTHER" id="PTHR33085">
    <property type="entry name" value="OS12G0113100 PROTEIN-RELATED"/>
    <property type="match status" value="1"/>
</dbReference>
<dbReference type="Proteomes" id="UP000823388">
    <property type="component" value="Chromosome 6N"/>
</dbReference>
<dbReference type="PANTHER" id="PTHR33085:SF88">
    <property type="entry name" value="OS08G0165000 PROTEIN"/>
    <property type="match status" value="1"/>
</dbReference>